<accession>A0A8T0B193</accession>
<keyword evidence="3" id="KW-0206">Cytoskeleton</keyword>
<name>A0A8T0B193_SILME</name>
<keyword evidence="6" id="KW-1185">Reference proteome</keyword>
<comment type="subcellular location">
    <subcellularLocation>
        <location evidence="1">Cytoplasm</location>
        <location evidence="1">Cytoskeleton</location>
        <location evidence="1">Cilium axoneme</location>
    </subcellularLocation>
</comment>
<gene>
    <name evidence="5" type="ORF">HF521_003514</name>
</gene>
<sequence>MSQKLKQDQCAPCLNPGNPVFSCMLKTSASSDPKIHSFLYRTTSSEYGSRPPTFESSPGVYYPLSQSFSEHLGKCGMSRDTLFNTRLDRNRVCDSIILRNTI</sequence>
<evidence type="ECO:0000256" key="3">
    <source>
        <dbReference type="ARBA" id="ARBA00023212"/>
    </source>
</evidence>
<dbReference type="PANTHER" id="PTHR20899">
    <property type="entry name" value="PIERCE HOMOLOG"/>
    <property type="match status" value="1"/>
</dbReference>
<keyword evidence="2" id="KW-0963">Cytoplasm</keyword>
<keyword evidence="4" id="KW-0966">Cell projection</keyword>
<evidence type="ECO:0000313" key="5">
    <source>
        <dbReference type="EMBL" id="KAF7698772.1"/>
    </source>
</evidence>
<dbReference type="EMBL" id="JABFDY010000013">
    <property type="protein sequence ID" value="KAF7698772.1"/>
    <property type="molecule type" value="Genomic_DNA"/>
</dbReference>
<reference evidence="5" key="1">
    <citation type="submission" date="2020-08" db="EMBL/GenBank/DDBJ databases">
        <title>Chromosome-level assembly of Southern catfish (Silurus meridionalis) provides insights into visual adaptation to the nocturnal and benthic lifestyles.</title>
        <authorList>
            <person name="Zhang Y."/>
            <person name="Wang D."/>
            <person name="Peng Z."/>
        </authorList>
    </citation>
    <scope>NUCLEOTIDE SEQUENCE</scope>
    <source>
        <strain evidence="5">SWU-2019-XX</strain>
        <tissue evidence="5">Muscle</tissue>
    </source>
</reference>
<dbReference type="InterPro" id="IPR026507">
    <property type="entry name" value="PIRC1/2"/>
</dbReference>
<dbReference type="GO" id="GO:0035082">
    <property type="term" value="P:axoneme assembly"/>
    <property type="evidence" value="ECO:0007669"/>
    <property type="project" value="InterPro"/>
</dbReference>
<protein>
    <submittedName>
        <fullName evidence="5">Uncharacterized protein</fullName>
    </submittedName>
</protein>
<comment type="caution">
    <text evidence="5">The sequence shown here is derived from an EMBL/GenBank/DDBJ whole genome shotgun (WGS) entry which is preliminary data.</text>
</comment>
<dbReference type="Pfam" id="PF14892">
    <property type="entry name" value="PIRC1_2"/>
    <property type="match status" value="1"/>
</dbReference>
<dbReference type="GO" id="GO:0005879">
    <property type="term" value="C:axonemal microtubule"/>
    <property type="evidence" value="ECO:0007669"/>
    <property type="project" value="InterPro"/>
</dbReference>
<dbReference type="AlphaFoldDB" id="A0A8T0B193"/>
<evidence type="ECO:0000256" key="4">
    <source>
        <dbReference type="ARBA" id="ARBA00023273"/>
    </source>
</evidence>
<dbReference type="PANTHER" id="PTHR20899:SF4">
    <property type="entry name" value="PIERCER OF MICROTUBULE WALL 2 PROTEIN"/>
    <property type="match status" value="1"/>
</dbReference>
<dbReference type="OrthoDB" id="546383at2759"/>
<evidence type="ECO:0000313" key="6">
    <source>
        <dbReference type="Proteomes" id="UP000606274"/>
    </source>
</evidence>
<evidence type="ECO:0000256" key="1">
    <source>
        <dbReference type="ARBA" id="ARBA00004430"/>
    </source>
</evidence>
<dbReference type="Proteomes" id="UP000606274">
    <property type="component" value="Unassembled WGS sequence"/>
</dbReference>
<proteinExistence type="predicted"/>
<evidence type="ECO:0000256" key="2">
    <source>
        <dbReference type="ARBA" id="ARBA00022490"/>
    </source>
</evidence>
<organism evidence="5 6">
    <name type="scientific">Silurus meridionalis</name>
    <name type="common">Southern catfish</name>
    <name type="synonym">Silurus soldatovi meridionalis</name>
    <dbReference type="NCBI Taxonomy" id="175797"/>
    <lineage>
        <taxon>Eukaryota</taxon>
        <taxon>Metazoa</taxon>
        <taxon>Chordata</taxon>
        <taxon>Craniata</taxon>
        <taxon>Vertebrata</taxon>
        <taxon>Euteleostomi</taxon>
        <taxon>Actinopterygii</taxon>
        <taxon>Neopterygii</taxon>
        <taxon>Teleostei</taxon>
        <taxon>Ostariophysi</taxon>
        <taxon>Siluriformes</taxon>
        <taxon>Siluridae</taxon>
        <taxon>Silurus</taxon>
    </lineage>
</organism>